<evidence type="ECO:0000313" key="2">
    <source>
        <dbReference type="Proteomes" id="UP000784294"/>
    </source>
</evidence>
<comment type="caution">
    <text evidence="1">The sequence shown here is derived from an EMBL/GenBank/DDBJ whole genome shotgun (WGS) entry which is preliminary data.</text>
</comment>
<gene>
    <name evidence="1" type="ORF">PXEA_LOCUS20549</name>
</gene>
<proteinExistence type="predicted"/>
<protein>
    <submittedName>
        <fullName evidence="1">Uncharacterized protein</fullName>
    </submittedName>
</protein>
<sequence>MVFHFSLQNLLSNVGASVATCSQPPNGLTLSTRSGTSAPAASSVSSTALLSDPPNSLSITSFPASVTINNMGVSSSTGQLSLPGFYAGTFTPVDVTSSVTVPTHSVITSAPTTLPPTTVTSSAVMAQVHSQQPITYASMAAAAMQQHQLQLSQHQQSSNNLQSQIGFVQQAGHQQKVRCWLR</sequence>
<dbReference type="EMBL" id="CAAALY010084975">
    <property type="protein sequence ID" value="VEL27109.1"/>
    <property type="molecule type" value="Genomic_DNA"/>
</dbReference>
<accession>A0A3S5ALZ8</accession>
<organism evidence="1 2">
    <name type="scientific">Protopolystoma xenopodis</name>
    <dbReference type="NCBI Taxonomy" id="117903"/>
    <lineage>
        <taxon>Eukaryota</taxon>
        <taxon>Metazoa</taxon>
        <taxon>Spiralia</taxon>
        <taxon>Lophotrochozoa</taxon>
        <taxon>Platyhelminthes</taxon>
        <taxon>Monogenea</taxon>
        <taxon>Polyopisthocotylea</taxon>
        <taxon>Polystomatidea</taxon>
        <taxon>Polystomatidae</taxon>
        <taxon>Protopolystoma</taxon>
    </lineage>
</organism>
<dbReference type="AlphaFoldDB" id="A0A3S5ALZ8"/>
<evidence type="ECO:0000313" key="1">
    <source>
        <dbReference type="EMBL" id="VEL27109.1"/>
    </source>
</evidence>
<reference evidence="1" key="1">
    <citation type="submission" date="2018-11" db="EMBL/GenBank/DDBJ databases">
        <authorList>
            <consortium name="Pathogen Informatics"/>
        </authorList>
    </citation>
    <scope>NUCLEOTIDE SEQUENCE</scope>
</reference>
<dbReference type="Proteomes" id="UP000784294">
    <property type="component" value="Unassembled WGS sequence"/>
</dbReference>
<keyword evidence="2" id="KW-1185">Reference proteome</keyword>
<name>A0A3S5ALZ8_9PLAT</name>